<dbReference type="RefSeq" id="WP_106125210.1">
    <property type="nucleotide sequence ID" value="NZ_PVZG01000002.1"/>
</dbReference>
<dbReference type="Pfam" id="PF02080">
    <property type="entry name" value="TrkA_C"/>
    <property type="match status" value="1"/>
</dbReference>
<dbReference type="AlphaFoldDB" id="A0A2T0SF59"/>
<evidence type="ECO:0000313" key="3">
    <source>
        <dbReference type="Proteomes" id="UP000239209"/>
    </source>
</evidence>
<organism evidence="2 3">
    <name type="scientific">Pseudosporangium ferrugineum</name>
    <dbReference type="NCBI Taxonomy" id="439699"/>
    <lineage>
        <taxon>Bacteria</taxon>
        <taxon>Bacillati</taxon>
        <taxon>Actinomycetota</taxon>
        <taxon>Actinomycetes</taxon>
        <taxon>Micromonosporales</taxon>
        <taxon>Micromonosporaceae</taxon>
        <taxon>Pseudosporangium</taxon>
    </lineage>
</organism>
<dbReference type="EMBL" id="PVZG01000002">
    <property type="protein sequence ID" value="PRY31983.1"/>
    <property type="molecule type" value="Genomic_DNA"/>
</dbReference>
<keyword evidence="3" id="KW-1185">Reference proteome</keyword>
<dbReference type="InterPro" id="IPR006037">
    <property type="entry name" value="RCK_C"/>
</dbReference>
<dbReference type="InterPro" id="IPR050144">
    <property type="entry name" value="AAE_transporter"/>
</dbReference>
<comment type="caution">
    <text evidence="2">The sequence shown here is derived from an EMBL/GenBank/DDBJ whole genome shotgun (WGS) entry which is preliminary data.</text>
</comment>
<dbReference type="Pfam" id="PF25991">
    <property type="entry name" value="KhtT_N"/>
    <property type="match status" value="1"/>
</dbReference>
<dbReference type="InterPro" id="IPR026278">
    <property type="entry name" value="KhtT"/>
</dbReference>
<reference evidence="2 3" key="1">
    <citation type="submission" date="2018-03" db="EMBL/GenBank/DDBJ databases">
        <title>Genomic Encyclopedia of Archaeal and Bacterial Type Strains, Phase II (KMG-II): from individual species to whole genera.</title>
        <authorList>
            <person name="Goeker M."/>
        </authorList>
    </citation>
    <scope>NUCLEOTIDE SEQUENCE [LARGE SCALE GENOMIC DNA]</scope>
    <source>
        <strain evidence="2 3">DSM 45348</strain>
    </source>
</reference>
<name>A0A2T0SF59_9ACTN</name>
<gene>
    <name evidence="2" type="ORF">CLV70_102194</name>
</gene>
<proteinExistence type="predicted"/>
<accession>A0A2T0SF59</accession>
<dbReference type="Proteomes" id="UP000239209">
    <property type="component" value="Unassembled WGS sequence"/>
</dbReference>
<dbReference type="PROSITE" id="PS51202">
    <property type="entry name" value="RCK_C"/>
    <property type="match status" value="1"/>
</dbReference>
<dbReference type="PIRSF" id="PIRSF005028">
    <property type="entry name" value="KhtT"/>
    <property type="match status" value="1"/>
</dbReference>
<dbReference type="PANTHER" id="PTHR30445">
    <property type="entry name" value="K(+)_H(+) ANTIPORTER SUBUNIT KHTT"/>
    <property type="match status" value="1"/>
</dbReference>
<feature type="domain" description="RCK C-terminal" evidence="1">
    <location>
        <begin position="73"/>
        <end position="159"/>
    </location>
</feature>
<evidence type="ECO:0000313" key="2">
    <source>
        <dbReference type="EMBL" id="PRY31983.1"/>
    </source>
</evidence>
<dbReference type="Gene3D" id="3.30.70.1450">
    <property type="entry name" value="Regulator of K+ conductance, C-terminal domain"/>
    <property type="match status" value="1"/>
</dbReference>
<dbReference type="SUPFAM" id="SSF116726">
    <property type="entry name" value="TrkA C-terminal domain-like"/>
    <property type="match status" value="1"/>
</dbReference>
<dbReference type="GO" id="GO:0006813">
    <property type="term" value="P:potassium ion transport"/>
    <property type="evidence" value="ECO:0007669"/>
    <property type="project" value="InterPro"/>
</dbReference>
<dbReference type="OrthoDB" id="5242677at2"/>
<evidence type="ECO:0000259" key="1">
    <source>
        <dbReference type="PROSITE" id="PS51202"/>
    </source>
</evidence>
<dbReference type="InterPro" id="IPR058776">
    <property type="entry name" value="KhtT-like_N"/>
</dbReference>
<dbReference type="GO" id="GO:0008324">
    <property type="term" value="F:monoatomic cation transmembrane transporter activity"/>
    <property type="evidence" value="ECO:0007669"/>
    <property type="project" value="InterPro"/>
</dbReference>
<dbReference type="PANTHER" id="PTHR30445:SF8">
    <property type="entry name" value="K(+)_H(+) ANTIPORTER SUBUNIT KHTT"/>
    <property type="match status" value="1"/>
</dbReference>
<protein>
    <submittedName>
        <fullName evidence="2">TrkA domain protein</fullName>
    </submittedName>
</protein>
<sequence>MELTRTALPGLGVSYTFATEAGQRVGVVAHLSGRRDLISYDPADHDEVLHATALNEAEAATVAQLLGMPVFVDQVTELATGLEGVEAVRIPIGAGSPYCGRRLGDTRARTRTGASIVAVIRDGSAIPSPTPAFAFRAGDAVVAVGDEVATTALRELLIDG</sequence>
<dbReference type="InterPro" id="IPR036721">
    <property type="entry name" value="RCK_C_sf"/>
</dbReference>